<dbReference type="OrthoDB" id="9813214at2"/>
<dbReference type="GO" id="GO:0009103">
    <property type="term" value="P:lipopolysaccharide biosynthetic process"/>
    <property type="evidence" value="ECO:0007669"/>
    <property type="project" value="TreeGrafter"/>
</dbReference>
<name>A0A1M5SLU0_9CLOT</name>
<evidence type="ECO:0000259" key="3">
    <source>
        <dbReference type="Pfam" id="PF13439"/>
    </source>
</evidence>
<sequence>MKICILTSGHDVFDNRIYFKEILSLKKIYSEIYMVAPGEKDFITEQGIIVKCFKKRKAWYDRFRPMKEMFDLAFNINADVYHAHEPDSFQVALKLKKRLNSKAIFDSHEYHPEAFAEHFPVGKTFVTKTIYLYEKIMCKKADYIISVNDILVDKFKRYNKNVALIPNYPNMESVSKEYSEKPTFIYVGGIREDRGILKILEAIELVDKDYKFVFVGAFETEEVKVKIESYLKKNLNDKDIVFTGKVPHLKVFSYLKKSDVGFVILQPNNWRYINSEPIKLFEYMISTTAIIASDFPMMRKIVEDAQCGVLVNPIDEKSIADAIISLGEKREKTKEMAFKGNEVVVKKYSWSIVEKTLLDAYSELEKNI</sequence>
<dbReference type="InterPro" id="IPR001296">
    <property type="entry name" value="Glyco_trans_1"/>
</dbReference>
<evidence type="ECO:0000256" key="1">
    <source>
        <dbReference type="ARBA" id="ARBA00022679"/>
    </source>
</evidence>
<evidence type="ECO:0000313" key="5">
    <source>
        <dbReference type="Proteomes" id="UP000184447"/>
    </source>
</evidence>
<keyword evidence="1" id="KW-0808">Transferase</keyword>
<dbReference type="GO" id="GO:0016757">
    <property type="term" value="F:glycosyltransferase activity"/>
    <property type="evidence" value="ECO:0007669"/>
    <property type="project" value="InterPro"/>
</dbReference>
<protein>
    <submittedName>
        <fullName evidence="4">Uncharacterized protein</fullName>
    </submittedName>
</protein>
<dbReference type="Pfam" id="PF00534">
    <property type="entry name" value="Glycos_transf_1"/>
    <property type="match status" value="1"/>
</dbReference>
<dbReference type="PANTHER" id="PTHR46401:SF2">
    <property type="entry name" value="GLYCOSYLTRANSFERASE WBBK-RELATED"/>
    <property type="match status" value="1"/>
</dbReference>
<evidence type="ECO:0000313" key="4">
    <source>
        <dbReference type="EMBL" id="SHH39502.1"/>
    </source>
</evidence>
<dbReference type="SUPFAM" id="SSF53756">
    <property type="entry name" value="UDP-Glycosyltransferase/glycogen phosphorylase"/>
    <property type="match status" value="1"/>
</dbReference>
<organism evidence="4 5">
    <name type="scientific">Clostridium grantii DSM 8605</name>
    <dbReference type="NCBI Taxonomy" id="1121316"/>
    <lineage>
        <taxon>Bacteria</taxon>
        <taxon>Bacillati</taxon>
        <taxon>Bacillota</taxon>
        <taxon>Clostridia</taxon>
        <taxon>Eubacteriales</taxon>
        <taxon>Clostridiaceae</taxon>
        <taxon>Clostridium</taxon>
    </lineage>
</organism>
<keyword evidence="5" id="KW-1185">Reference proteome</keyword>
<accession>A0A1M5SLU0</accession>
<dbReference type="RefSeq" id="WP_073337337.1">
    <property type="nucleotide sequence ID" value="NZ_FQXM01000004.1"/>
</dbReference>
<feature type="domain" description="Glycosyl transferase family 1" evidence="2">
    <location>
        <begin position="173"/>
        <end position="337"/>
    </location>
</feature>
<dbReference type="CDD" id="cd03794">
    <property type="entry name" value="GT4_WbuB-like"/>
    <property type="match status" value="1"/>
</dbReference>
<gene>
    <name evidence="4" type="ORF">SAMN02745207_01010</name>
</gene>
<dbReference type="PANTHER" id="PTHR46401">
    <property type="entry name" value="GLYCOSYLTRANSFERASE WBBK-RELATED"/>
    <property type="match status" value="1"/>
</dbReference>
<evidence type="ECO:0000259" key="2">
    <source>
        <dbReference type="Pfam" id="PF00534"/>
    </source>
</evidence>
<dbReference type="Proteomes" id="UP000184447">
    <property type="component" value="Unassembled WGS sequence"/>
</dbReference>
<dbReference type="STRING" id="1121316.SAMN02745207_01010"/>
<dbReference type="EMBL" id="FQXM01000004">
    <property type="protein sequence ID" value="SHH39502.1"/>
    <property type="molecule type" value="Genomic_DNA"/>
</dbReference>
<reference evidence="4 5" key="1">
    <citation type="submission" date="2016-11" db="EMBL/GenBank/DDBJ databases">
        <authorList>
            <person name="Jaros S."/>
            <person name="Januszkiewicz K."/>
            <person name="Wedrychowicz H."/>
        </authorList>
    </citation>
    <scope>NUCLEOTIDE SEQUENCE [LARGE SCALE GENOMIC DNA]</scope>
    <source>
        <strain evidence="4 5">DSM 8605</strain>
    </source>
</reference>
<dbReference type="AlphaFoldDB" id="A0A1M5SLU0"/>
<feature type="domain" description="Glycosyltransferase subfamily 4-like N-terminal" evidence="3">
    <location>
        <begin position="33"/>
        <end position="167"/>
    </location>
</feature>
<dbReference type="Gene3D" id="3.40.50.2000">
    <property type="entry name" value="Glycogen Phosphorylase B"/>
    <property type="match status" value="2"/>
</dbReference>
<dbReference type="Pfam" id="PF13439">
    <property type="entry name" value="Glyco_transf_4"/>
    <property type="match status" value="1"/>
</dbReference>
<dbReference type="InterPro" id="IPR028098">
    <property type="entry name" value="Glyco_trans_4-like_N"/>
</dbReference>
<proteinExistence type="predicted"/>